<protein>
    <submittedName>
        <fullName evidence="2">Uncharacterized protein</fullName>
    </submittedName>
</protein>
<organism evidence="2 3">
    <name type="scientific">Habropoda laboriosa</name>
    <dbReference type="NCBI Taxonomy" id="597456"/>
    <lineage>
        <taxon>Eukaryota</taxon>
        <taxon>Metazoa</taxon>
        <taxon>Ecdysozoa</taxon>
        <taxon>Arthropoda</taxon>
        <taxon>Hexapoda</taxon>
        <taxon>Insecta</taxon>
        <taxon>Pterygota</taxon>
        <taxon>Neoptera</taxon>
        <taxon>Endopterygota</taxon>
        <taxon>Hymenoptera</taxon>
        <taxon>Apocrita</taxon>
        <taxon>Aculeata</taxon>
        <taxon>Apoidea</taxon>
        <taxon>Anthophila</taxon>
        <taxon>Apidae</taxon>
        <taxon>Habropoda</taxon>
    </lineage>
</organism>
<dbReference type="AlphaFoldDB" id="A0A0L7QX71"/>
<dbReference type="STRING" id="597456.A0A0L7QX71"/>
<evidence type="ECO:0000313" key="3">
    <source>
        <dbReference type="Proteomes" id="UP000053825"/>
    </source>
</evidence>
<keyword evidence="1" id="KW-0732">Signal</keyword>
<evidence type="ECO:0000313" key="2">
    <source>
        <dbReference type="EMBL" id="KOC63139.1"/>
    </source>
</evidence>
<feature type="chain" id="PRO_5005574945" evidence="1">
    <location>
        <begin position="19"/>
        <end position="123"/>
    </location>
</feature>
<accession>A0A0L7QX71</accession>
<sequence>QKTIVVAFLVALFGYSAALPVKLEDNPSPVVGIPILFQESTGLENKGQYGSSPIIYGLLLSKLDRLEEDVNSGLIEKREVKENDQEDLETAAGTYALRPLFVYRQQLAYKQRVREAYRRRSPF</sequence>
<dbReference type="EMBL" id="KQ414705">
    <property type="protein sequence ID" value="KOC63139.1"/>
    <property type="molecule type" value="Genomic_DNA"/>
</dbReference>
<gene>
    <name evidence="2" type="ORF">WH47_02648</name>
</gene>
<dbReference type="OrthoDB" id="7700090at2759"/>
<proteinExistence type="predicted"/>
<dbReference type="Proteomes" id="UP000053825">
    <property type="component" value="Unassembled WGS sequence"/>
</dbReference>
<feature type="non-terminal residue" evidence="2">
    <location>
        <position position="1"/>
    </location>
</feature>
<feature type="signal peptide" evidence="1">
    <location>
        <begin position="1"/>
        <end position="18"/>
    </location>
</feature>
<name>A0A0L7QX71_9HYME</name>
<evidence type="ECO:0000256" key="1">
    <source>
        <dbReference type="SAM" id="SignalP"/>
    </source>
</evidence>
<reference evidence="2 3" key="1">
    <citation type="submission" date="2015-07" db="EMBL/GenBank/DDBJ databases">
        <title>The genome of Habropoda laboriosa.</title>
        <authorList>
            <person name="Pan H."/>
            <person name="Kapheim K."/>
        </authorList>
    </citation>
    <scope>NUCLEOTIDE SEQUENCE [LARGE SCALE GENOMIC DNA]</scope>
    <source>
        <strain evidence="2">0110345459</strain>
    </source>
</reference>
<keyword evidence="3" id="KW-1185">Reference proteome</keyword>